<name>A0A0A9DLD0_ARUDO</name>
<reference evidence="2" key="2">
    <citation type="journal article" date="2015" name="Data Brief">
        <title>Shoot transcriptome of the giant reed, Arundo donax.</title>
        <authorList>
            <person name="Barrero R.A."/>
            <person name="Guerrero F.D."/>
            <person name="Moolhuijzen P."/>
            <person name="Goolsby J.A."/>
            <person name="Tidwell J."/>
            <person name="Bellgard S.E."/>
            <person name="Bellgard M.I."/>
        </authorList>
    </citation>
    <scope>NUCLEOTIDE SEQUENCE</scope>
    <source>
        <tissue evidence="2">Shoot tissue taken approximately 20 cm above the soil surface</tissue>
    </source>
</reference>
<proteinExistence type="predicted"/>
<evidence type="ECO:0000256" key="1">
    <source>
        <dbReference type="SAM" id="Phobius"/>
    </source>
</evidence>
<keyword evidence="1" id="KW-1133">Transmembrane helix</keyword>
<keyword evidence="1" id="KW-0472">Membrane</keyword>
<feature type="transmembrane region" description="Helical" evidence="1">
    <location>
        <begin position="12"/>
        <end position="30"/>
    </location>
</feature>
<keyword evidence="1" id="KW-0812">Transmembrane</keyword>
<sequence length="214" mass="23536">MRDASRRCVLQSTWSMGLTVPSLSPLFWILRMLATLDMRITESVHASVFTVAGPLPVFTWSTPRIASSRSGPTFTISSSATAPSANRTRNSNCIIPTDCCVPLYQSAVRPPRLTSARATKLRFSANQPASLPFFSAKFRSGTGMEVAPQELVSAGRKKTEINGDSWRRAENHRLSWPCLSCQEPAEELGAIKNLRIAGEDYGVMVKEWERGSKG</sequence>
<accession>A0A0A9DLD0</accession>
<protein>
    <submittedName>
        <fullName evidence="2">Uncharacterized protein</fullName>
    </submittedName>
</protein>
<organism evidence="2">
    <name type="scientific">Arundo donax</name>
    <name type="common">Giant reed</name>
    <name type="synonym">Donax arundinaceus</name>
    <dbReference type="NCBI Taxonomy" id="35708"/>
    <lineage>
        <taxon>Eukaryota</taxon>
        <taxon>Viridiplantae</taxon>
        <taxon>Streptophyta</taxon>
        <taxon>Embryophyta</taxon>
        <taxon>Tracheophyta</taxon>
        <taxon>Spermatophyta</taxon>
        <taxon>Magnoliopsida</taxon>
        <taxon>Liliopsida</taxon>
        <taxon>Poales</taxon>
        <taxon>Poaceae</taxon>
        <taxon>PACMAD clade</taxon>
        <taxon>Arundinoideae</taxon>
        <taxon>Arundineae</taxon>
        <taxon>Arundo</taxon>
    </lineage>
</organism>
<reference evidence="2" key="1">
    <citation type="submission" date="2014-09" db="EMBL/GenBank/DDBJ databases">
        <authorList>
            <person name="Magalhaes I.L.F."/>
            <person name="Oliveira U."/>
            <person name="Santos F.R."/>
            <person name="Vidigal T.H.D.A."/>
            <person name="Brescovit A.D."/>
            <person name="Santos A.J."/>
        </authorList>
    </citation>
    <scope>NUCLEOTIDE SEQUENCE</scope>
    <source>
        <tissue evidence="2">Shoot tissue taken approximately 20 cm above the soil surface</tissue>
    </source>
</reference>
<dbReference type="AlphaFoldDB" id="A0A0A9DLD0"/>
<dbReference type="EMBL" id="GBRH01213338">
    <property type="protein sequence ID" value="JAD84557.1"/>
    <property type="molecule type" value="Transcribed_RNA"/>
</dbReference>
<evidence type="ECO:0000313" key="2">
    <source>
        <dbReference type="EMBL" id="JAD84557.1"/>
    </source>
</evidence>